<proteinExistence type="predicted"/>
<reference evidence="1" key="1">
    <citation type="submission" date="2022-05" db="EMBL/GenBank/DDBJ databases">
        <title>Chromosome-level genome of Chaenocephalus aceratus.</title>
        <authorList>
            <person name="Park H."/>
        </authorList>
    </citation>
    <scope>NUCLEOTIDE SEQUENCE</scope>
    <source>
        <strain evidence="1">KU_202001</strain>
    </source>
</reference>
<keyword evidence="2" id="KW-1185">Reference proteome</keyword>
<evidence type="ECO:0000313" key="2">
    <source>
        <dbReference type="Proteomes" id="UP001057452"/>
    </source>
</evidence>
<dbReference type="Proteomes" id="UP001057452">
    <property type="component" value="Chromosome 10"/>
</dbReference>
<sequence length="159" mass="17771">LYPDVDPELPVRQSVCSSHDTPLSDHIRHKQPEMKRYGDYRDKKPPSFEVNDFSGPGRRSRGQINAPQFPAPHVQSHLPDHSEKEQGAASETFLVLVNTFESSRLTDRKENRQMHGAAGMRRLGPELGTDPMPGSIHIWMSLSVENAPPSPPRPTPPPP</sequence>
<feature type="non-terminal residue" evidence="1">
    <location>
        <position position="1"/>
    </location>
</feature>
<accession>A0ACB9WZA1</accession>
<evidence type="ECO:0000313" key="1">
    <source>
        <dbReference type="EMBL" id="KAI4819214.1"/>
    </source>
</evidence>
<comment type="caution">
    <text evidence="1">The sequence shown here is derived from an EMBL/GenBank/DDBJ whole genome shotgun (WGS) entry which is preliminary data.</text>
</comment>
<organism evidence="1 2">
    <name type="scientific">Chaenocephalus aceratus</name>
    <name type="common">Blackfin icefish</name>
    <name type="synonym">Chaenichthys aceratus</name>
    <dbReference type="NCBI Taxonomy" id="36190"/>
    <lineage>
        <taxon>Eukaryota</taxon>
        <taxon>Metazoa</taxon>
        <taxon>Chordata</taxon>
        <taxon>Craniata</taxon>
        <taxon>Vertebrata</taxon>
        <taxon>Euteleostomi</taxon>
        <taxon>Actinopterygii</taxon>
        <taxon>Neopterygii</taxon>
        <taxon>Teleostei</taxon>
        <taxon>Neoteleostei</taxon>
        <taxon>Acanthomorphata</taxon>
        <taxon>Eupercaria</taxon>
        <taxon>Perciformes</taxon>
        <taxon>Notothenioidei</taxon>
        <taxon>Channichthyidae</taxon>
        <taxon>Chaenocephalus</taxon>
    </lineage>
</organism>
<gene>
    <name evidence="1" type="ORF">KUCAC02_004471</name>
</gene>
<protein>
    <submittedName>
        <fullName evidence="1">Uncharacterized protein</fullName>
    </submittedName>
</protein>
<feature type="non-terminal residue" evidence="1">
    <location>
        <position position="159"/>
    </location>
</feature>
<dbReference type="EMBL" id="CM043794">
    <property type="protein sequence ID" value="KAI4819214.1"/>
    <property type="molecule type" value="Genomic_DNA"/>
</dbReference>
<name>A0ACB9WZA1_CHAAC</name>